<proteinExistence type="predicted"/>
<evidence type="ECO:0000256" key="2">
    <source>
        <dbReference type="SAM" id="Phobius"/>
    </source>
</evidence>
<dbReference type="EMBL" id="CP031165">
    <property type="protein sequence ID" value="AXV06064.1"/>
    <property type="molecule type" value="Genomic_DNA"/>
</dbReference>
<protein>
    <submittedName>
        <fullName evidence="3">Uncharacterized protein</fullName>
    </submittedName>
</protein>
<feature type="transmembrane region" description="Helical" evidence="2">
    <location>
        <begin position="158"/>
        <end position="178"/>
    </location>
</feature>
<keyword evidence="2" id="KW-1133">Transmembrane helix</keyword>
<name>A0A346XV17_9ACTN</name>
<evidence type="ECO:0000256" key="1">
    <source>
        <dbReference type="SAM" id="MobiDB-lite"/>
    </source>
</evidence>
<keyword evidence="2" id="KW-0472">Membrane</keyword>
<dbReference type="RefSeq" id="WP_114590772.1">
    <property type="nucleotide sequence ID" value="NZ_CP031165.1"/>
</dbReference>
<keyword evidence="2" id="KW-0812">Transmembrane</keyword>
<accession>A0A346XV17</accession>
<evidence type="ECO:0000313" key="3">
    <source>
        <dbReference type="EMBL" id="AXV06064.1"/>
    </source>
</evidence>
<sequence>MDLSRPVPATTTRRGGFWPTAPEREWWHHAIGLPVVVLLGWYAFVRGTRVPVLGWIDLAVHEFGHVAFAWLPRAGMLTMGSGTQVMVPLLVAAGLWWRSRDRLGAALALGWAATSTQDASVYIADAPHQRLPLIGGVHDWGTLLGPRHLDAMWAAEDLARLAWASGLVLWVVAVAVLVTEIVRLRCSGASGDGPSGTASWDTDDDPPTTWSLPAS</sequence>
<feature type="transmembrane region" description="Helical" evidence="2">
    <location>
        <begin position="52"/>
        <end position="71"/>
    </location>
</feature>
<dbReference type="OrthoDB" id="9801221at2"/>
<reference evidence="3 4" key="1">
    <citation type="submission" date="2018-09" db="EMBL/GenBank/DDBJ databases">
        <title>Complete genome sequence of Euzebya sp. DY32-46 isolated from seawater of Pacific Ocean.</title>
        <authorList>
            <person name="Xu L."/>
            <person name="Wu Y.-H."/>
            <person name="Xu X.-W."/>
        </authorList>
    </citation>
    <scope>NUCLEOTIDE SEQUENCE [LARGE SCALE GENOMIC DNA]</scope>
    <source>
        <strain evidence="3 4">DY32-46</strain>
    </source>
</reference>
<evidence type="ECO:0000313" key="4">
    <source>
        <dbReference type="Proteomes" id="UP000264006"/>
    </source>
</evidence>
<feature type="transmembrane region" description="Helical" evidence="2">
    <location>
        <begin position="26"/>
        <end position="45"/>
    </location>
</feature>
<dbReference type="Proteomes" id="UP000264006">
    <property type="component" value="Chromosome"/>
</dbReference>
<keyword evidence="4" id="KW-1185">Reference proteome</keyword>
<dbReference type="KEGG" id="euz:DVS28_a1365"/>
<organism evidence="3 4">
    <name type="scientific">Euzebya pacifica</name>
    <dbReference type="NCBI Taxonomy" id="1608957"/>
    <lineage>
        <taxon>Bacteria</taxon>
        <taxon>Bacillati</taxon>
        <taxon>Actinomycetota</taxon>
        <taxon>Nitriliruptoria</taxon>
        <taxon>Euzebyales</taxon>
    </lineage>
</organism>
<gene>
    <name evidence="3" type="ORF">DVS28_a1365</name>
</gene>
<feature type="region of interest" description="Disordered" evidence="1">
    <location>
        <begin position="190"/>
        <end position="215"/>
    </location>
</feature>
<feature type="transmembrane region" description="Helical" evidence="2">
    <location>
        <begin position="77"/>
        <end position="97"/>
    </location>
</feature>
<dbReference type="AlphaFoldDB" id="A0A346XV17"/>